<keyword evidence="1 9" id="KW-0645">Protease</keyword>
<dbReference type="GO" id="GO:0008270">
    <property type="term" value="F:zinc ion binding"/>
    <property type="evidence" value="ECO:0007669"/>
    <property type="project" value="InterPro"/>
</dbReference>
<dbReference type="OrthoDB" id="3635032at2"/>
<dbReference type="InterPro" id="IPR021190">
    <property type="entry name" value="Pept_M10A"/>
</dbReference>
<dbReference type="InterPro" id="IPR035992">
    <property type="entry name" value="Ricin_B-like_lectins"/>
</dbReference>
<dbReference type="InterPro" id="IPR000772">
    <property type="entry name" value="Ricin_B_lectin"/>
</dbReference>
<keyword evidence="4" id="KW-0862">Zinc</keyword>
<accession>A0A563EN25</accession>
<evidence type="ECO:0000313" key="10">
    <source>
        <dbReference type="Proteomes" id="UP000316639"/>
    </source>
</evidence>
<dbReference type="InterPro" id="IPR001818">
    <property type="entry name" value="Pept_M10_metallopeptidase"/>
</dbReference>
<dbReference type="Pfam" id="PF01471">
    <property type="entry name" value="PG_binding_1"/>
    <property type="match status" value="1"/>
</dbReference>
<keyword evidence="5 9" id="KW-0482">Metalloprotease</keyword>
<dbReference type="PANTHER" id="PTHR10201:SF323">
    <property type="entry name" value="MATRIX METALLOPROTEINASE-21"/>
    <property type="match status" value="1"/>
</dbReference>
<evidence type="ECO:0000256" key="3">
    <source>
        <dbReference type="ARBA" id="ARBA00022801"/>
    </source>
</evidence>
<keyword evidence="2" id="KW-0479">Metal-binding</keyword>
<name>A0A563EN25_9PSEU</name>
<evidence type="ECO:0000259" key="7">
    <source>
        <dbReference type="SMART" id="SM00235"/>
    </source>
</evidence>
<dbReference type="InterPro" id="IPR002477">
    <property type="entry name" value="Peptidoglycan-bd-like"/>
</dbReference>
<feature type="region of interest" description="Disordered" evidence="6">
    <location>
        <begin position="1"/>
        <end position="23"/>
    </location>
</feature>
<reference evidence="9 10" key="1">
    <citation type="submission" date="2019-07" db="EMBL/GenBank/DDBJ databases">
        <title>Lentzea xizangensis sp. nov., isolated from Qinghai-Tibetan Plateau Soils.</title>
        <authorList>
            <person name="Huang J."/>
        </authorList>
    </citation>
    <scope>NUCLEOTIDE SEQUENCE [LARGE SCALE GENOMIC DNA]</scope>
    <source>
        <strain evidence="9 10">FXJ1.1311</strain>
    </source>
</reference>
<sequence length="556" mass="61087">MRRPLTSNRKWEAMSQPKRPPQPFEDIVKVAETKLGEAPESFELVQDYLRRFGYLTENPQSEEAAVAGTLDLDTSSALASYQAFHGLPATGIFDEATREMMTRSRCLLPDPQLVGPTFSTTCAWNRTAFTYAFDAGTNDIAGDAERQAVRNAFITWSAAAPVAFREVATNQSPDVLIRWGNAACGDANMTGGVLAHADYPPGCGFFGNALPRPLHFDDQEHAWVIGAVASSYDVETVALHEIGHILGLQHSSVSGAVMASSVSANTTIRALTNDDIEGIRKLYPPTGPIFVKHSGKCLDVEGVSTANGADLHQWDYWGGNNQIFKIEWMETGHYRLIAQHSNKVVDIEGQSTANGAQVHQWDWWGGNNQRFRLDPVGHGYYRIVAKHSNRVLDVSGISQNSGAKVVQWDWWGGDNQRWRVGPAPITARHSGKVVDVSGISLAAGAPVIQWQYWGGGNQRLRLDPVGGGYYRIMVEHSGMCLDVEGISTAQGARIIQWPYWGGDNQKWKPEGVGDGYVKFVAKHSGMCLDVFGASADNGAQLIQWPYWGGNNQKWRL</sequence>
<dbReference type="EMBL" id="VOBR01000019">
    <property type="protein sequence ID" value="TWP48611.1"/>
    <property type="molecule type" value="Genomic_DNA"/>
</dbReference>
<dbReference type="SMART" id="SM00235">
    <property type="entry name" value="ZnMc"/>
    <property type="match status" value="1"/>
</dbReference>
<dbReference type="SMART" id="SM00458">
    <property type="entry name" value="RICIN"/>
    <property type="match status" value="2"/>
</dbReference>
<dbReference type="Pfam" id="PF00413">
    <property type="entry name" value="Peptidase_M10"/>
    <property type="match status" value="1"/>
</dbReference>
<dbReference type="PROSITE" id="PS50231">
    <property type="entry name" value="RICIN_B_LECTIN"/>
    <property type="match status" value="2"/>
</dbReference>
<evidence type="ECO:0000259" key="8">
    <source>
        <dbReference type="SMART" id="SM00458"/>
    </source>
</evidence>
<dbReference type="InterPro" id="IPR006026">
    <property type="entry name" value="Peptidase_Metallo"/>
</dbReference>
<dbReference type="GO" id="GO:0004222">
    <property type="term" value="F:metalloendopeptidase activity"/>
    <property type="evidence" value="ECO:0007669"/>
    <property type="project" value="InterPro"/>
</dbReference>
<dbReference type="GO" id="GO:0006508">
    <property type="term" value="P:proteolysis"/>
    <property type="evidence" value="ECO:0007669"/>
    <property type="project" value="UniProtKB-KW"/>
</dbReference>
<protein>
    <submittedName>
        <fullName evidence="9">Matrixin family metalloprotease</fullName>
    </submittedName>
</protein>
<feature type="domain" description="Ricin B lectin" evidence="8">
    <location>
        <begin position="422"/>
        <end position="556"/>
    </location>
</feature>
<dbReference type="PANTHER" id="PTHR10201">
    <property type="entry name" value="MATRIX METALLOPROTEINASE"/>
    <property type="match status" value="1"/>
</dbReference>
<dbReference type="SUPFAM" id="SSF50370">
    <property type="entry name" value="Ricin B-like lectins"/>
    <property type="match status" value="2"/>
</dbReference>
<dbReference type="GO" id="GO:0031012">
    <property type="term" value="C:extracellular matrix"/>
    <property type="evidence" value="ECO:0007669"/>
    <property type="project" value="InterPro"/>
</dbReference>
<dbReference type="Pfam" id="PF14200">
    <property type="entry name" value="RicinB_lectin_2"/>
    <property type="match status" value="3"/>
</dbReference>
<evidence type="ECO:0000256" key="2">
    <source>
        <dbReference type="ARBA" id="ARBA00022723"/>
    </source>
</evidence>
<dbReference type="CDD" id="cd00161">
    <property type="entry name" value="beta-trefoil_Ricin-like"/>
    <property type="match status" value="1"/>
</dbReference>
<comment type="caution">
    <text evidence="9">The sequence shown here is derived from an EMBL/GenBank/DDBJ whole genome shotgun (WGS) entry which is preliminary data.</text>
</comment>
<gene>
    <name evidence="9" type="ORF">FKR81_27160</name>
</gene>
<evidence type="ECO:0000256" key="5">
    <source>
        <dbReference type="ARBA" id="ARBA00023049"/>
    </source>
</evidence>
<feature type="domain" description="Ricin B lectin" evidence="8">
    <location>
        <begin position="284"/>
        <end position="421"/>
    </location>
</feature>
<evidence type="ECO:0000313" key="9">
    <source>
        <dbReference type="EMBL" id="TWP48611.1"/>
    </source>
</evidence>
<dbReference type="InterPro" id="IPR036365">
    <property type="entry name" value="PGBD-like_sf"/>
</dbReference>
<keyword evidence="10" id="KW-1185">Reference proteome</keyword>
<dbReference type="SUPFAM" id="SSF47090">
    <property type="entry name" value="PGBD-like"/>
    <property type="match status" value="1"/>
</dbReference>
<evidence type="ECO:0000256" key="4">
    <source>
        <dbReference type="ARBA" id="ARBA00022833"/>
    </source>
</evidence>
<evidence type="ECO:0000256" key="1">
    <source>
        <dbReference type="ARBA" id="ARBA00022670"/>
    </source>
</evidence>
<evidence type="ECO:0000256" key="6">
    <source>
        <dbReference type="SAM" id="MobiDB-lite"/>
    </source>
</evidence>
<feature type="domain" description="Peptidase metallopeptidase" evidence="7">
    <location>
        <begin position="120"/>
        <end position="285"/>
    </location>
</feature>
<dbReference type="Gene3D" id="3.40.390.10">
    <property type="entry name" value="Collagenase (Catalytic Domain)"/>
    <property type="match status" value="1"/>
</dbReference>
<dbReference type="Gene3D" id="2.80.10.50">
    <property type="match status" value="6"/>
</dbReference>
<dbReference type="AlphaFoldDB" id="A0A563EN25"/>
<dbReference type="PRINTS" id="PR00138">
    <property type="entry name" value="MATRIXIN"/>
</dbReference>
<dbReference type="InterPro" id="IPR024079">
    <property type="entry name" value="MetalloPept_cat_dom_sf"/>
</dbReference>
<dbReference type="SUPFAM" id="SSF55486">
    <property type="entry name" value="Metalloproteases ('zincins'), catalytic domain"/>
    <property type="match status" value="1"/>
</dbReference>
<dbReference type="Proteomes" id="UP000316639">
    <property type="component" value="Unassembled WGS sequence"/>
</dbReference>
<keyword evidence="3" id="KW-0378">Hydrolase</keyword>
<dbReference type="CDD" id="cd23458">
    <property type="entry name" value="beta-trefoil_Ricin_AgaB34-like"/>
    <property type="match status" value="1"/>
</dbReference>
<proteinExistence type="predicted"/>
<organism evidence="9 10">
    <name type="scientific">Lentzea tibetensis</name>
    <dbReference type="NCBI Taxonomy" id="2591470"/>
    <lineage>
        <taxon>Bacteria</taxon>
        <taxon>Bacillati</taxon>
        <taxon>Actinomycetota</taxon>
        <taxon>Actinomycetes</taxon>
        <taxon>Pseudonocardiales</taxon>
        <taxon>Pseudonocardiaceae</taxon>
        <taxon>Lentzea</taxon>
    </lineage>
</organism>